<dbReference type="EMBL" id="JADBEC010000002">
    <property type="protein sequence ID" value="MBE1508669.1"/>
    <property type="molecule type" value="Genomic_DNA"/>
</dbReference>
<evidence type="ECO:0000313" key="3">
    <source>
        <dbReference type="Proteomes" id="UP000620262"/>
    </source>
</evidence>
<dbReference type="RefSeq" id="WP_312872439.1">
    <property type="nucleotide sequence ID" value="NZ_BAAAVL010000011.1"/>
</dbReference>
<gene>
    <name evidence="2" type="ORF">H4W29_005914</name>
</gene>
<dbReference type="InterPro" id="IPR029065">
    <property type="entry name" value="Enolase_C-like"/>
</dbReference>
<sequence>MTDVIRIGWLAAELGIPVSLGNTFLEIGVHMAVALPEVEWLEYSFQNFDHLVETPIEIRNGFAYAPDRLGHGLVLSKAARHEWARPNRLEWSKLGPAPTNDRLPLLP</sequence>
<dbReference type="SUPFAM" id="SSF51604">
    <property type="entry name" value="Enolase C-terminal domain-like"/>
    <property type="match status" value="1"/>
</dbReference>
<dbReference type="Gene3D" id="3.20.20.120">
    <property type="entry name" value="Enolase-like C-terminal domain"/>
    <property type="match status" value="1"/>
</dbReference>
<reference evidence="2 3" key="1">
    <citation type="submission" date="2020-10" db="EMBL/GenBank/DDBJ databases">
        <title>Sequencing the genomes of 1000 actinobacteria strains.</title>
        <authorList>
            <person name="Klenk H.-P."/>
        </authorList>
    </citation>
    <scope>NUCLEOTIDE SEQUENCE [LARGE SCALE GENOMIC DNA]</scope>
    <source>
        <strain evidence="2 3">DSM 7307</strain>
    </source>
</reference>
<dbReference type="Pfam" id="PF13378">
    <property type="entry name" value="MR_MLE_C"/>
    <property type="match status" value="1"/>
</dbReference>
<dbReference type="Proteomes" id="UP000620262">
    <property type="component" value="Unassembled WGS sequence"/>
</dbReference>
<comment type="caution">
    <text evidence="2">The sequence shown here is derived from an EMBL/GenBank/DDBJ whole genome shotgun (WGS) entry which is preliminary data.</text>
</comment>
<accession>A0ABR9IZL2</accession>
<dbReference type="InterPro" id="IPR036849">
    <property type="entry name" value="Enolase-like_C_sf"/>
</dbReference>
<proteinExistence type="predicted"/>
<name>A0ABR9IZL2_RHIVS</name>
<organism evidence="2 3">
    <name type="scientific">Rhizobium viscosum</name>
    <name type="common">Arthrobacter viscosus</name>
    <dbReference type="NCBI Taxonomy" id="1673"/>
    <lineage>
        <taxon>Bacteria</taxon>
        <taxon>Pseudomonadati</taxon>
        <taxon>Pseudomonadota</taxon>
        <taxon>Alphaproteobacteria</taxon>
        <taxon>Hyphomicrobiales</taxon>
        <taxon>Rhizobiaceae</taxon>
        <taxon>Rhizobium/Agrobacterium group</taxon>
        <taxon>Rhizobium</taxon>
    </lineage>
</organism>
<protein>
    <submittedName>
        <fullName evidence="2">L-alanine-DL-glutamate epimerase-like enolase superfamily enzyme</fullName>
    </submittedName>
</protein>
<evidence type="ECO:0000313" key="2">
    <source>
        <dbReference type="EMBL" id="MBE1508669.1"/>
    </source>
</evidence>
<keyword evidence="3" id="KW-1185">Reference proteome</keyword>
<evidence type="ECO:0000259" key="1">
    <source>
        <dbReference type="Pfam" id="PF13378"/>
    </source>
</evidence>
<feature type="domain" description="Enolase C-terminal" evidence="1">
    <location>
        <begin position="2"/>
        <end position="77"/>
    </location>
</feature>